<evidence type="ECO:0000313" key="1">
    <source>
        <dbReference type="EMBL" id="AMJ76593.1"/>
    </source>
</evidence>
<evidence type="ECO:0000313" key="2">
    <source>
        <dbReference type="Proteomes" id="UP000056750"/>
    </source>
</evidence>
<proteinExistence type="predicted"/>
<name>A0ABM5YPQ6_9ALTE</name>
<sequence>MNAIAFRELTDSLNLQIHHAYFTCQGTESLRGWLFKAKVLRDDAVYAIDECPKTSDTKHIQRAVRSANKRISEVQQKIDDIDNKKLISKFSKALNKFSKALNKEGKGSVTISYTSLDTQECITVSESAIQCLKRIEQGNIVNIASIGYTHNSQYALCKTDRNHTITVTVHSPA</sequence>
<keyword evidence="1" id="KW-0614">Plasmid</keyword>
<dbReference type="Proteomes" id="UP000056750">
    <property type="component" value="Plasmid pASTE61-200"/>
</dbReference>
<keyword evidence="2" id="KW-1185">Reference proteome</keyword>
<protein>
    <submittedName>
        <fullName evidence="1">Uncharacterized protein</fullName>
    </submittedName>
</protein>
<geneLocation type="plasmid" evidence="1 2">
    <name>pASTE61-200</name>
</geneLocation>
<dbReference type="EMBL" id="CP013927">
    <property type="protein sequence ID" value="AMJ76593.1"/>
    <property type="molecule type" value="Genomic_DNA"/>
</dbReference>
<organism evidence="1 2">
    <name type="scientific">Alteromonas stellipolaris</name>
    <dbReference type="NCBI Taxonomy" id="233316"/>
    <lineage>
        <taxon>Bacteria</taxon>
        <taxon>Pseudomonadati</taxon>
        <taxon>Pseudomonadota</taxon>
        <taxon>Gammaproteobacteria</taxon>
        <taxon>Alteromonadales</taxon>
        <taxon>Alteromonadaceae</taxon>
        <taxon>Alteromonas/Salinimonas group</taxon>
        <taxon>Alteromonas</taxon>
    </lineage>
</organism>
<reference evidence="1 2" key="1">
    <citation type="submission" date="2015-12" db="EMBL/GenBank/DDBJ databases">
        <title>Intraspecies pangenome expansion in the marine bacterium Alteromonas.</title>
        <authorList>
            <person name="Lopez-Perez M."/>
            <person name="Rodriguez-Valera F."/>
        </authorList>
    </citation>
    <scope>NUCLEOTIDE SEQUENCE [LARGE SCALE GENOMIC DNA]</scope>
    <source>
        <strain evidence="1 2">LMG 21861</strain>
        <plasmid evidence="1 2">pASTE61-200</plasmid>
    </source>
</reference>
<accession>A0ABM5YPQ6</accession>
<gene>
    <name evidence="1" type="ORF">AVL57_00150</name>
</gene>
<dbReference type="RefSeq" id="WP_061093634.1">
    <property type="nucleotide sequence ID" value="NZ_CP013927.1"/>
</dbReference>